<sequence>EEEEEEDEEIDVDGCEDTVAVDTVAKEAEKDPKVTVAKAAEEDPVAGDTVAQEAEKDPEDTVAGSLESPEDFPAEDTVSLDSIDGQLMDTKEVEEIDALEDTVTVEAINYDMEDMILVDSLDENEDSVSAEGIDSLEDTVPDDEVDGDMDTTPPALMREHTEEDTACFDHCITQSGVEREAVINSSEQKPQVNKVRAQVLDILKRRAETSAPKAKQRYTRCDYQFCPFWTRNQRILNDHRKLSEAVGVRCPRCTKMVAVCEMSNHWRKHYTDFCKAVICEDMQFTSKSACPFCPEVEFECLSDCYYHMEYQHRNLLCHQAPSIFRCYCTESFTTLRDLFHHGKMNNCPPGVAFDRVAAENAVARWQRAVGRGGGISTTLEYPDSILDKTVKRPNIVRVEKQPPE</sequence>
<organism evidence="2 3">
    <name type="scientific">Pristionchus fissidentatus</name>
    <dbReference type="NCBI Taxonomy" id="1538716"/>
    <lineage>
        <taxon>Eukaryota</taxon>
        <taxon>Metazoa</taxon>
        <taxon>Ecdysozoa</taxon>
        <taxon>Nematoda</taxon>
        <taxon>Chromadorea</taxon>
        <taxon>Rhabditida</taxon>
        <taxon>Rhabditina</taxon>
        <taxon>Diplogasteromorpha</taxon>
        <taxon>Diplogasteroidea</taxon>
        <taxon>Neodiplogasteridae</taxon>
        <taxon>Pristionchus</taxon>
    </lineage>
</organism>
<protein>
    <recommendedName>
        <fullName evidence="4">C2H2-type domain-containing protein</fullName>
    </recommendedName>
</protein>
<keyword evidence="3" id="KW-1185">Reference proteome</keyword>
<dbReference type="EMBL" id="BTSY01000002">
    <property type="protein sequence ID" value="GMT13098.1"/>
    <property type="molecule type" value="Genomic_DNA"/>
</dbReference>
<accession>A0AAV5V246</accession>
<dbReference type="AlphaFoldDB" id="A0AAV5V246"/>
<dbReference type="Proteomes" id="UP001432322">
    <property type="component" value="Unassembled WGS sequence"/>
</dbReference>
<evidence type="ECO:0000313" key="2">
    <source>
        <dbReference type="EMBL" id="GMT13098.1"/>
    </source>
</evidence>
<feature type="non-terminal residue" evidence="2">
    <location>
        <position position="1"/>
    </location>
</feature>
<feature type="region of interest" description="Disordered" evidence="1">
    <location>
        <begin position="24"/>
        <end position="77"/>
    </location>
</feature>
<evidence type="ECO:0000313" key="3">
    <source>
        <dbReference type="Proteomes" id="UP001432322"/>
    </source>
</evidence>
<name>A0AAV5V246_9BILA</name>
<gene>
    <name evidence="2" type="ORF">PFISCL1PPCAC_4395</name>
</gene>
<proteinExistence type="predicted"/>
<reference evidence="2" key="1">
    <citation type="submission" date="2023-10" db="EMBL/GenBank/DDBJ databases">
        <title>Genome assembly of Pristionchus species.</title>
        <authorList>
            <person name="Yoshida K."/>
            <person name="Sommer R.J."/>
        </authorList>
    </citation>
    <scope>NUCLEOTIDE SEQUENCE</scope>
    <source>
        <strain evidence="2">RS5133</strain>
    </source>
</reference>
<comment type="caution">
    <text evidence="2">The sequence shown here is derived from an EMBL/GenBank/DDBJ whole genome shotgun (WGS) entry which is preliminary data.</text>
</comment>
<evidence type="ECO:0008006" key="4">
    <source>
        <dbReference type="Google" id="ProtNLM"/>
    </source>
</evidence>
<feature type="compositionally biased region" description="Basic and acidic residues" evidence="1">
    <location>
        <begin position="24"/>
        <end position="33"/>
    </location>
</feature>
<evidence type="ECO:0000256" key="1">
    <source>
        <dbReference type="SAM" id="MobiDB-lite"/>
    </source>
</evidence>